<proteinExistence type="predicted"/>
<dbReference type="EMBL" id="JASJQH010006894">
    <property type="protein sequence ID" value="KAK9728599.1"/>
    <property type="molecule type" value="Genomic_DNA"/>
</dbReference>
<comment type="caution">
    <text evidence="2">The sequence shown here is derived from an EMBL/GenBank/DDBJ whole genome shotgun (WGS) entry which is preliminary data.</text>
</comment>
<dbReference type="Proteomes" id="UP001479436">
    <property type="component" value="Unassembled WGS sequence"/>
</dbReference>
<reference evidence="2 3" key="1">
    <citation type="submission" date="2023-04" db="EMBL/GenBank/DDBJ databases">
        <title>Genome of Basidiobolus ranarum AG-B5.</title>
        <authorList>
            <person name="Stajich J.E."/>
            <person name="Carter-House D."/>
            <person name="Gryganskyi A."/>
        </authorList>
    </citation>
    <scope>NUCLEOTIDE SEQUENCE [LARGE SCALE GENOMIC DNA]</scope>
    <source>
        <strain evidence="2 3">AG-B5</strain>
    </source>
</reference>
<accession>A0ABR2WAG7</accession>
<keyword evidence="1" id="KW-0175">Coiled coil</keyword>
<sequence length="275" mass="32655">MLANLRFSNVPPKLPKVLHTPKDSFSLSECASLAKEETKPEILQEYIKQLLLYSQEQSENVTKLNNELKEANKEITLWKSKATRTQDEIVVLKEHMQITTAKLVTLEEQFVEWQSKLVDQHQQEVDILQQDFEHTKRNLENKIDVLKIQNKAQQEESARLTSRINELAETTTYVTKLADFTEQKSAIYDSRFEDMQRIFEVEKKKYSDELVIITKRRMEIHNELIILEEEYDRLKTSYSEQCLLINDLRDENRELRELIRDNEEIFKTMEDISLE</sequence>
<evidence type="ECO:0000313" key="2">
    <source>
        <dbReference type="EMBL" id="KAK9728599.1"/>
    </source>
</evidence>
<organism evidence="2 3">
    <name type="scientific">Basidiobolus ranarum</name>
    <dbReference type="NCBI Taxonomy" id="34480"/>
    <lineage>
        <taxon>Eukaryota</taxon>
        <taxon>Fungi</taxon>
        <taxon>Fungi incertae sedis</taxon>
        <taxon>Zoopagomycota</taxon>
        <taxon>Entomophthoromycotina</taxon>
        <taxon>Basidiobolomycetes</taxon>
        <taxon>Basidiobolales</taxon>
        <taxon>Basidiobolaceae</taxon>
        <taxon>Basidiobolus</taxon>
    </lineage>
</organism>
<keyword evidence="3" id="KW-1185">Reference proteome</keyword>
<feature type="coiled-coil region" evidence="1">
    <location>
        <begin position="118"/>
        <end position="170"/>
    </location>
</feature>
<feature type="coiled-coil region" evidence="1">
    <location>
        <begin position="54"/>
        <end position="88"/>
    </location>
</feature>
<protein>
    <submittedName>
        <fullName evidence="2">Uncharacterized protein</fullName>
    </submittedName>
</protein>
<evidence type="ECO:0000313" key="3">
    <source>
        <dbReference type="Proteomes" id="UP001479436"/>
    </source>
</evidence>
<feature type="coiled-coil region" evidence="1">
    <location>
        <begin position="217"/>
        <end position="268"/>
    </location>
</feature>
<evidence type="ECO:0000256" key="1">
    <source>
        <dbReference type="SAM" id="Coils"/>
    </source>
</evidence>
<name>A0ABR2WAG7_9FUNG</name>
<gene>
    <name evidence="2" type="ORF">K7432_000947</name>
</gene>